<feature type="region of interest" description="Disordered" evidence="13">
    <location>
        <begin position="254"/>
        <end position="279"/>
    </location>
</feature>
<dbReference type="EMBL" id="CP119959">
    <property type="protein sequence ID" value="WFD38831.1"/>
    <property type="molecule type" value="Genomic_DNA"/>
</dbReference>
<dbReference type="Gene3D" id="3.40.50.2020">
    <property type="match status" value="2"/>
</dbReference>
<evidence type="ECO:0000256" key="4">
    <source>
        <dbReference type="ARBA" id="ARBA00013247"/>
    </source>
</evidence>
<dbReference type="GO" id="GO:0005737">
    <property type="term" value="C:cytoplasm"/>
    <property type="evidence" value="ECO:0007669"/>
    <property type="project" value="TreeGrafter"/>
</dbReference>
<dbReference type="GO" id="GO:0004749">
    <property type="term" value="F:ribose phosphate diphosphokinase activity"/>
    <property type="evidence" value="ECO:0007669"/>
    <property type="project" value="UniProtKB-EC"/>
</dbReference>
<dbReference type="GeneID" id="85225444"/>
<dbReference type="GO" id="GO:0006164">
    <property type="term" value="P:purine nucleotide biosynthetic process"/>
    <property type="evidence" value="ECO:0007669"/>
    <property type="project" value="TreeGrafter"/>
</dbReference>
<accession>A0AAF0F2W8</accession>
<dbReference type="FunFam" id="3.40.50.2020:FF:000001">
    <property type="entry name" value="Ribose-phosphate pyrophosphokinase"/>
    <property type="match status" value="1"/>
</dbReference>
<evidence type="ECO:0000256" key="7">
    <source>
        <dbReference type="ARBA" id="ARBA00022727"/>
    </source>
</evidence>
<keyword evidence="10" id="KW-0067">ATP-binding</keyword>
<keyword evidence="16" id="KW-1185">Reference proteome</keyword>
<dbReference type="InterPro" id="IPR005946">
    <property type="entry name" value="Rib-P_diPkinase"/>
</dbReference>
<dbReference type="InterPro" id="IPR029057">
    <property type="entry name" value="PRTase-like"/>
</dbReference>
<keyword evidence="8" id="KW-0547">Nucleotide-binding</keyword>
<dbReference type="GO" id="GO:0002189">
    <property type="term" value="C:ribose phosphate diphosphokinase complex"/>
    <property type="evidence" value="ECO:0007669"/>
    <property type="project" value="UniProtKB-ARBA"/>
</dbReference>
<keyword evidence="6" id="KW-0479">Metal-binding</keyword>
<keyword evidence="11" id="KW-0460">Magnesium</keyword>
<evidence type="ECO:0000256" key="2">
    <source>
        <dbReference type="ARBA" id="ARBA00004996"/>
    </source>
</evidence>
<dbReference type="InterPro" id="IPR029099">
    <property type="entry name" value="Pribosyltran_N"/>
</dbReference>
<dbReference type="PANTHER" id="PTHR10210">
    <property type="entry name" value="RIBOSE-PHOSPHATE DIPHOSPHOKINASE FAMILY MEMBER"/>
    <property type="match status" value="1"/>
</dbReference>
<evidence type="ECO:0000256" key="6">
    <source>
        <dbReference type="ARBA" id="ARBA00022723"/>
    </source>
</evidence>
<evidence type="ECO:0000256" key="11">
    <source>
        <dbReference type="ARBA" id="ARBA00022842"/>
    </source>
</evidence>
<evidence type="ECO:0000256" key="10">
    <source>
        <dbReference type="ARBA" id="ARBA00022840"/>
    </source>
</evidence>
<dbReference type="PANTHER" id="PTHR10210:SF46">
    <property type="entry name" value="RIBOSE-PHOSPHATE DIPHOSPHOKINASE"/>
    <property type="match status" value="1"/>
</dbReference>
<evidence type="ECO:0000256" key="3">
    <source>
        <dbReference type="ARBA" id="ARBA00006478"/>
    </source>
</evidence>
<name>A0AAF0F2W8_9BASI</name>
<feature type="domain" description="Ribose-phosphate pyrophosphokinase N-terminal" evidence="14">
    <location>
        <begin position="7"/>
        <end position="126"/>
    </location>
</feature>
<sequence>MPGVNSIKLLTGNSHPELAHLVSARLGVPVTECVCRKFADQSIDVRIGSSVRDQDVFVIQSGYSPFVDVNDSLMELLIILSACKTASARRITAVIPSFPYSRQNKKDKSRAPITAKMVANMITAAGAEHVITVDLHASQIQGFFDIPVDNLTCEPSIARWIRSNVDDWRDAIIVSPDAGGAKRATSLADVLGIDFALINRNRRREQARRQRAASLEQGNADLSASQLSNFSEVANGVHSLSESGEWFITEESGRRLRSGGHRRTNTGVDSDAGVSEDENDSKMEVLVGEVAGRTAILIDDMIDTGRTLALASKTLEAAGVKRVYAVISHGLLSGRAMDLIKRLNLERLIVTNTISNQDKARNSNDKLQILDMSAVIAETIRRSHHGESISTMFRQDAEMMF</sequence>
<evidence type="ECO:0000256" key="5">
    <source>
        <dbReference type="ARBA" id="ARBA00022679"/>
    </source>
</evidence>
<dbReference type="AlphaFoldDB" id="A0AAF0F2W8"/>
<dbReference type="SMART" id="SM01400">
    <property type="entry name" value="Pribosyltran_N"/>
    <property type="match status" value="1"/>
</dbReference>
<reference evidence="15" key="1">
    <citation type="submission" date="2023-03" db="EMBL/GenBank/DDBJ databases">
        <title>Mating type loci evolution in Malassezia.</title>
        <authorList>
            <person name="Coelho M.A."/>
        </authorList>
    </citation>
    <scope>NUCLEOTIDE SEQUENCE</scope>
    <source>
        <strain evidence="15">CBS 9431</strain>
    </source>
</reference>
<dbReference type="CDD" id="cd06223">
    <property type="entry name" value="PRTases_typeI"/>
    <property type="match status" value="1"/>
</dbReference>
<evidence type="ECO:0000259" key="14">
    <source>
        <dbReference type="Pfam" id="PF13793"/>
    </source>
</evidence>
<protein>
    <recommendedName>
        <fullName evidence="4">ribose-phosphate diphosphokinase</fullName>
        <ecNumber evidence="4">2.7.6.1</ecNumber>
    </recommendedName>
</protein>
<dbReference type="SUPFAM" id="SSF53271">
    <property type="entry name" value="PRTase-like"/>
    <property type="match status" value="1"/>
</dbReference>
<evidence type="ECO:0000313" key="15">
    <source>
        <dbReference type="EMBL" id="WFD38831.1"/>
    </source>
</evidence>
<keyword evidence="9" id="KW-0418">Kinase</keyword>
<evidence type="ECO:0000313" key="16">
    <source>
        <dbReference type="Proteomes" id="UP001217754"/>
    </source>
</evidence>
<dbReference type="InterPro" id="IPR000836">
    <property type="entry name" value="PRTase_dom"/>
</dbReference>
<comment type="similarity">
    <text evidence="3">Belongs to the ribose-phosphate pyrophosphokinase family.</text>
</comment>
<dbReference type="PROSITE" id="PS00114">
    <property type="entry name" value="PRPP_SYNTHASE"/>
    <property type="match status" value="1"/>
</dbReference>
<evidence type="ECO:0000256" key="12">
    <source>
        <dbReference type="ARBA" id="ARBA00049535"/>
    </source>
</evidence>
<comment type="catalytic activity">
    <reaction evidence="12">
        <text>D-ribose 5-phosphate + ATP = 5-phospho-alpha-D-ribose 1-diphosphate + AMP + H(+)</text>
        <dbReference type="Rhea" id="RHEA:15609"/>
        <dbReference type="ChEBI" id="CHEBI:15378"/>
        <dbReference type="ChEBI" id="CHEBI:30616"/>
        <dbReference type="ChEBI" id="CHEBI:58017"/>
        <dbReference type="ChEBI" id="CHEBI:78346"/>
        <dbReference type="ChEBI" id="CHEBI:456215"/>
        <dbReference type="EC" id="2.7.6.1"/>
    </reaction>
</comment>
<dbReference type="GO" id="GO:0000287">
    <property type="term" value="F:magnesium ion binding"/>
    <property type="evidence" value="ECO:0007669"/>
    <property type="project" value="InterPro"/>
</dbReference>
<evidence type="ECO:0000256" key="8">
    <source>
        <dbReference type="ARBA" id="ARBA00022741"/>
    </source>
</evidence>
<dbReference type="NCBIfam" id="TIGR01251">
    <property type="entry name" value="ribP_PPkin"/>
    <property type="match status" value="1"/>
</dbReference>
<comment type="pathway">
    <text evidence="2">Metabolic intermediate biosynthesis; 5-phospho-alpha-D-ribose 1-diphosphate biosynthesis; 5-phospho-alpha-D-ribose 1-diphosphate from D-ribose 5-phosphate (route I): step 1/1.</text>
</comment>
<evidence type="ECO:0000256" key="9">
    <source>
        <dbReference type="ARBA" id="ARBA00022777"/>
    </source>
</evidence>
<evidence type="ECO:0000256" key="1">
    <source>
        <dbReference type="ARBA" id="ARBA00001946"/>
    </source>
</evidence>
<dbReference type="Pfam" id="PF14572">
    <property type="entry name" value="Pribosyl_synth"/>
    <property type="match status" value="1"/>
</dbReference>
<dbReference type="Proteomes" id="UP001217754">
    <property type="component" value="Chromosome 2"/>
</dbReference>
<comment type="cofactor">
    <cofactor evidence="1">
        <name>Mg(2+)</name>
        <dbReference type="ChEBI" id="CHEBI:18420"/>
    </cofactor>
</comment>
<dbReference type="RefSeq" id="XP_060121728.1">
    <property type="nucleotide sequence ID" value="XM_060265745.1"/>
</dbReference>
<dbReference type="Pfam" id="PF13793">
    <property type="entry name" value="Pribosyltran_N"/>
    <property type="match status" value="1"/>
</dbReference>
<organism evidence="15 16">
    <name type="scientific">Malassezia japonica</name>
    <dbReference type="NCBI Taxonomy" id="223818"/>
    <lineage>
        <taxon>Eukaryota</taxon>
        <taxon>Fungi</taxon>
        <taxon>Dikarya</taxon>
        <taxon>Basidiomycota</taxon>
        <taxon>Ustilaginomycotina</taxon>
        <taxon>Malasseziomycetes</taxon>
        <taxon>Malasseziales</taxon>
        <taxon>Malasseziaceae</taxon>
        <taxon>Malassezia</taxon>
    </lineage>
</organism>
<gene>
    <name evidence="15" type="ORF">MJAP1_001795</name>
</gene>
<proteinExistence type="inferred from homology"/>
<feature type="compositionally biased region" description="Basic residues" evidence="13">
    <location>
        <begin position="255"/>
        <end position="264"/>
    </location>
</feature>
<dbReference type="GO" id="GO:0009156">
    <property type="term" value="P:ribonucleoside monophosphate biosynthetic process"/>
    <property type="evidence" value="ECO:0007669"/>
    <property type="project" value="InterPro"/>
</dbReference>
<dbReference type="GO" id="GO:0006015">
    <property type="term" value="P:5-phosphoribose 1-diphosphate biosynthetic process"/>
    <property type="evidence" value="ECO:0007669"/>
    <property type="project" value="TreeGrafter"/>
</dbReference>
<dbReference type="InterPro" id="IPR000842">
    <property type="entry name" value="PRib_PP_synth_CS"/>
</dbReference>
<evidence type="ECO:0000256" key="13">
    <source>
        <dbReference type="SAM" id="MobiDB-lite"/>
    </source>
</evidence>
<dbReference type="GO" id="GO:0005524">
    <property type="term" value="F:ATP binding"/>
    <property type="evidence" value="ECO:0007669"/>
    <property type="project" value="UniProtKB-KW"/>
</dbReference>
<dbReference type="GO" id="GO:0016301">
    <property type="term" value="F:kinase activity"/>
    <property type="evidence" value="ECO:0007669"/>
    <property type="project" value="UniProtKB-KW"/>
</dbReference>
<keyword evidence="5 15" id="KW-0808">Transferase</keyword>
<keyword evidence="7" id="KW-0545">Nucleotide biosynthesis</keyword>
<dbReference type="EC" id="2.7.6.1" evidence="4"/>